<dbReference type="InterPro" id="IPR038573">
    <property type="entry name" value="BrnT_sf"/>
</dbReference>
<dbReference type="Gene3D" id="3.10.450.530">
    <property type="entry name" value="Ribonuclease toxin, BrnT, of type II toxin-antitoxin system"/>
    <property type="match status" value="1"/>
</dbReference>
<organism evidence="1 2">
    <name type="scientific">Phyllobacterium pellucidum</name>
    <dbReference type="NCBI Taxonomy" id="2740464"/>
    <lineage>
        <taxon>Bacteria</taxon>
        <taxon>Pseudomonadati</taxon>
        <taxon>Pseudomonadota</taxon>
        <taxon>Alphaproteobacteria</taxon>
        <taxon>Hyphomicrobiales</taxon>
        <taxon>Phyllobacteriaceae</taxon>
        <taxon>Phyllobacterium</taxon>
    </lineage>
</organism>
<dbReference type="Proteomes" id="UP000550508">
    <property type="component" value="Unassembled WGS sequence"/>
</dbReference>
<dbReference type="InterPro" id="IPR007460">
    <property type="entry name" value="BrnT_toxin"/>
</dbReference>
<name>A0A849VUN0_9HYPH</name>
<dbReference type="AlphaFoldDB" id="A0A849VUN0"/>
<dbReference type="EMBL" id="JABUMX010000003">
    <property type="protein sequence ID" value="NTS32584.1"/>
    <property type="molecule type" value="Genomic_DNA"/>
</dbReference>
<comment type="caution">
    <text evidence="1">The sequence shown here is derived from an EMBL/GenBank/DDBJ whole genome shotgun (WGS) entry which is preliminary data.</text>
</comment>
<gene>
    <name evidence="1" type="ORF">HQ945_15100</name>
</gene>
<evidence type="ECO:0000313" key="1">
    <source>
        <dbReference type="EMBL" id="NTS32584.1"/>
    </source>
</evidence>
<sequence length="91" mass="10677">MTRFEWDPEKANRNLSKHGVSFRAGERFEFPSALEFIDDRENYGEERVVSIGFIGEVLHTMTYTERNGLIRIISLRKSTTAEIKRYAKAYE</sequence>
<evidence type="ECO:0000313" key="2">
    <source>
        <dbReference type="Proteomes" id="UP000550508"/>
    </source>
</evidence>
<keyword evidence="2" id="KW-1185">Reference proteome</keyword>
<proteinExistence type="predicted"/>
<accession>A0A849VUN0</accession>
<protein>
    <submittedName>
        <fullName evidence="1">BrnT family toxin</fullName>
    </submittedName>
</protein>
<reference evidence="1 2" key="1">
    <citation type="submission" date="2020-05" db="EMBL/GenBank/DDBJ databases">
        <authorList>
            <person name="Kim M.K."/>
        </authorList>
    </citation>
    <scope>NUCLEOTIDE SEQUENCE [LARGE SCALE GENOMIC DNA]</scope>
    <source>
        <strain evidence="1 2">BT25</strain>
    </source>
</reference>
<dbReference type="Pfam" id="PF04365">
    <property type="entry name" value="BrnT_toxin"/>
    <property type="match status" value="1"/>
</dbReference>